<accession>A0A2A4IYJ5</accession>
<evidence type="ECO:0000313" key="3">
    <source>
        <dbReference type="EMBL" id="PCG64344.1"/>
    </source>
</evidence>
<feature type="compositionally biased region" description="Basic and acidic residues" evidence="1">
    <location>
        <begin position="82"/>
        <end position="95"/>
    </location>
</feature>
<evidence type="ECO:0000256" key="1">
    <source>
        <dbReference type="SAM" id="MobiDB-lite"/>
    </source>
</evidence>
<evidence type="ECO:0000256" key="2">
    <source>
        <dbReference type="SAM" id="SignalP"/>
    </source>
</evidence>
<sequence length="119" mass="13541">MLKIVLVAVALAQLVFAGPLDHSSSNLNHPSGLSNLRSSYSPDHNSRQELSNYYQDSPLNSNNLRSNSNLQLSPQQLNDLRALNDHYLRRSEDKPQYPYLRSHPDHGHISHSLHQSNQY</sequence>
<name>A0A2A4IYJ5_HELVI</name>
<feature type="signal peptide" evidence="2">
    <location>
        <begin position="1"/>
        <end position="17"/>
    </location>
</feature>
<feature type="compositionally biased region" description="Polar residues" evidence="1">
    <location>
        <begin position="22"/>
        <end position="55"/>
    </location>
</feature>
<feature type="chain" id="PRO_5012246534" evidence="2">
    <location>
        <begin position="18"/>
        <end position="119"/>
    </location>
</feature>
<feature type="compositionally biased region" description="Low complexity" evidence="1">
    <location>
        <begin position="57"/>
        <end position="78"/>
    </location>
</feature>
<reference evidence="3" key="1">
    <citation type="submission" date="2017-09" db="EMBL/GenBank/DDBJ databases">
        <title>Contemporary evolution of a Lepidopteran species, Heliothis virescens, in response to modern agricultural practices.</title>
        <authorList>
            <person name="Fritz M.L."/>
            <person name="Deyonke A.M."/>
            <person name="Papanicolaou A."/>
            <person name="Micinski S."/>
            <person name="Westbrook J."/>
            <person name="Gould F."/>
        </authorList>
    </citation>
    <scope>NUCLEOTIDE SEQUENCE [LARGE SCALE GENOMIC DNA]</scope>
    <source>
        <strain evidence="3">HvINT-</strain>
        <tissue evidence="3">Whole body</tissue>
    </source>
</reference>
<protein>
    <submittedName>
        <fullName evidence="3">Uncharacterized protein</fullName>
    </submittedName>
</protein>
<comment type="caution">
    <text evidence="3">The sequence shown here is derived from an EMBL/GenBank/DDBJ whole genome shotgun (WGS) entry which is preliminary data.</text>
</comment>
<organism evidence="3">
    <name type="scientific">Heliothis virescens</name>
    <name type="common">Tobacco budworm moth</name>
    <dbReference type="NCBI Taxonomy" id="7102"/>
    <lineage>
        <taxon>Eukaryota</taxon>
        <taxon>Metazoa</taxon>
        <taxon>Ecdysozoa</taxon>
        <taxon>Arthropoda</taxon>
        <taxon>Hexapoda</taxon>
        <taxon>Insecta</taxon>
        <taxon>Pterygota</taxon>
        <taxon>Neoptera</taxon>
        <taxon>Endopterygota</taxon>
        <taxon>Lepidoptera</taxon>
        <taxon>Glossata</taxon>
        <taxon>Ditrysia</taxon>
        <taxon>Noctuoidea</taxon>
        <taxon>Noctuidae</taxon>
        <taxon>Heliothinae</taxon>
        <taxon>Heliothis</taxon>
    </lineage>
</organism>
<feature type="region of interest" description="Disordered" evidence="1">
    <location>
        <begin position="21"/>
        <end position="119"/>
    </location>
</feature>
<dbReference type="AlphaFoldDB" id="A0A2A4IYJ5"/>
<keyword evidence="2" id="KW-0732">Signal</keyword>
<proteinExistence type="predicted"/>
<gene>
    <name evidence="3" type="ORF">B5V51_10808</name>
</gene>
<dbReference type="EMBL" id="NWSH01005232">
    <property type="protein sequence ID" value="PCG64344.1"/>
    <property type="molecule type" value="Genomic_DNA"/>
</dbReference>